<dbReference type="InterPro" id="IPR010130">
    <property type="entry name" value="T1SS_OMP_TolC"/>
</dbReference>
<dbReference type="GO" id="GO:0015562">
    <property type="term" value="F:efflux transmembrane transporter activity"/>
    <property type="evidence" value="ECO:0007669"/>
    <property type="project" value="InterPro"/>
</dbReference>
<dbReference type="Gene3D" id="1.20.1600.10">
    <property type="entry name" value="Outer membrane efflux proteins (OEP)"/>
    <property type="match status" value="1"/>
</dbReference>
<dbReference type="SUPFAM" id="SSF56954">
    <property type="entry name" value="Outer membrane efflux proteins (OEP)"/>
    <property type="match status" value="1"/>
</dbReference>
<reference evidence="9" key="2">
    <citation type="journal article" date="2021" name="PeerJ">
        <title>Extensive microbial diversity within the chicken gut microbiome revealed by metagenomics and culture.</title>
        <authorList>
            <person name="Gilroy R."/>
            <person name="Ravi A."/>
            <person name="Getino M."/>
            <person name="Pursley I."/>
            <person name="Horton D.L."/>
            <person name="Alikhan N.F."/>
            <person name="Baker D."/>
            <person name="Gharbi K."/>
            <person name="Hall N."/>
            <person name="Watson M."/>
            <person name="Adriaenssens E.M."/>
            <person name="Foster-Nyarko E."/>
            <person name="Jarju S."/>
            <person name="Secka A."/>
            <person name="Antonio M."/>
            <person name="Oren A."/>
            <person name="Chaudhuri R.R."/>
            <person name="La Ragione R."/>
            <person name="Hildebrand F."/>
            <person name="Pallen M.J."/>
        </authorList>
    </citation>
    <scope>NUCLEOTIDE SEQUENCE</scope>
    <source>
        <strain evidence="9">17213</strain>
    </source>
</reference>
<evidence type="ECO:0000256" key="5">
    <source>
        <dbReference type="ARBA" id="ARBA00022692"/>
    </source>
</evidence>
<keyword evidence="3" id="KW-0813">Transport</keyword>
<protein>
    <submittedName>
        <fullName evidence="9">TolC family outer membrane protein</fullName>
    </submittedName>
</protein>
<comment type="caution">
    <text evidence="9">The sequence shown here is derived from an EMBL/GenBank/DDBJ whole genome shotgun (WGS) entry which is preliminary data.</text>
</comment>
<evidence type="ECO:0000313" key="9">
    <source>
        <dbReference type="EMBL" id="MBO8415581.1"/>
    </source>
</evidence>
<reference evidence="9" key="1">
    <citation type="submission" date="2020-10" db="EMBL/GenBank/DDBJ databases">
        <authorList>
            <person name="Gilroy R."/>
        </authorList>
    </citation>
    <scope>NUCLEOTIDE SEQUENCE</scope>
    <source>
        <strain evidence="9">17213</strain>
    </source>
</reference>
<evidence type="ECO:0000256" key="1">
    <source>
        <dbReference type="ARBA" id="ARBA00004442"/>
    </source>
</evidence>
<evidence type="ECO:0000256" key="2">
    <source>
        <dbReference type="ARBA" id="ARBA00007613"/>
    </source>
</evidence>
<accession>A0A9D9GSZ4</accession>
<organism evidence="9 10">
    <name type="scientific">Candidatus Avisuccinivibrio stercorigallinarum</name>
    <dbReference type="NCBI Taxonomy" id="2840704"/>
    <lineage>
        <taxon>Bacteria</taxon>
        <taxon>Pseudomonadati</taxon>
        <taxon>Pseudomonadota</taxon>
        <taxon>Gammaproteobacteria</taxon>
        <taxon>Aeromonadales</taxon>
        <taxon>Succinivibrionaceae</taxon>
        <taxon>Succinivibrionaceae incertae sedis</taxon>
        <taxon>Candidatus Avisuccinivibrio</taxon>
    </lineage>
</organism>
<dbReference type="GO" id="GO:0015288">
    <property type="term" value="F:porin activity"/>
    <property type="evidence" value="ECO:0007669"/>
    <property type="project" value="TreeGrafter"/>
</dbReference>
<dbReference type="AlphaFoldDB" id="A0A9D9GSZ4"/>
<keyword evidence="7" id="KW-0998">Cell outer membrane</keyword>
<evidence type="ECO:0000256" key="7">
    <source>
        <dbReference type="ARBA" id="ARBA00023237"/>
    </source>
</evidence>
<keyword evidence="4" id="KW-1134">Transmembrane beta strand</keyword>
<sequence length="443" mass="48109">MRCKIALTALAVTVAAALHTPAFAEDLMDIYKEAYVKDPVVLQAKANRETAFAAIDEATAALLPQIDIVGSLAANHTSTLASGIRGDARTASAGINLSQALWRHSSWASRSIAQKTAAQQDLVYNDALQNLIMRTATAYFNILSARDSLTFSKAYQEALRTQLNEATRRFQVGLIAETDQLQAQADYDLSTAQVIAAENNLINSYEELRQLIGRTTSDLAELDAKRFSPSPVQRSRQNILQQAEDNNLSLQAAVIGRDIAKDNITLAMTGHEPTLDLVGSLSTSYSDYKDEVAGAQEDGNYHEGTIGITLNLPVFHGGAVSSQVEQAEQQYVAASEQLELTHRTVVSDVNNGYNNVNAAISSVRAYEQLVKSARSSLDSVKAGYEVGTRTMSDVLDATQSFYNAQQNLSAARYNYIISRLSLLYTQGSLTVQDLQSVNAGLRK</sequence>
<dbReference type="InterPro" id="IPR003423">
    <property type="entry name" value="OMP_efflux"/>
</dbReference>
<comment type="subcellular location">
    <subcellularLocation>
        <location evidence="1">Cell outer membrane</location>
    </subcellularLocation>
</comment>
<dbReference type="PANTHER" id="PTHR30026">
    <property type="entry name" value="OUTER MEMBRANE PROTEIN TOLC"/>
    <property type="match status" value="1"/>
</dbReference>
<dbReference type="Pfam" id="PF02321">
    <property type="entry name" value="OEP"/>
    <property type="match status" value="2"/>
</dbReference>
<dbReference type="InterPro" id="IPR051906">
    <property type="entry name" value="TolC-like"/>
</dbReference>
<keyword evidence="6" id="KW-0472">Membrane</keyword>
<keyword evidence="8" id="KW-0732">Signal</keyword>
<evidence type="ECO:0000256" key="6">
    <source>
        <dbReference type="ARBA" id="ARBA00023136"/>
    </source>
</evidence>
<dbReference type="GO" id="GO:0009279">
    <property type="term" value="C:cell outer membrane"/>
    <property type="evidence" value="ECO:0007669"/>
    <property type="project" value="UniProtKB-SubCell"/>
</dbReference>
<gene>
    <name evidence="9" type="ORF">IAB19_04265</name>
</gene>
<evidence type="ECO:0000256" key="8">
    <source>
        <dbReference type="SAM" id="SignalP"/>
    </source>
</evidence>
<dbReference type="NCBIfam" id="TIGR01844">
    <property type="entry name" value="type_I_sec_TolC"/>
    <property type="match status" value="1"/>
</dbReference>
<evidence type="ECO:0000313" key="10">
    <source>
        <dbReference type="Proteomes" id="UP000823631"/>
    </source>
</evidence>
<keyword evidence="5" id="KW-0812">Transmembrane</keyword>
<feature type="chain" id="PRO_5039118715" evidence="8">
    <location>
        <begin position="25"/>
        <end position="443"/>
    </location>
</feature>
<dbReference type="PANTHER" id="PTHR30026:SF20">
    <property type="entry name" value="OUTER MEMBRANE PROTEIN TOLC"/>
    <property type="match status" value="1"/>
</dbReference>
<proteinExistence type="inferred from homology"/>
<evidence type="ECO:0000256" key="3">
    <source>
        <dbReference type="ARBA" id="ARBA00022448"/>
    </source>
</evidence>
<name>A0A9D9GSZ4_9GAMM</name>
<dbReference type="GO" id="GO:1990281">
    <property type="term" value="C:efflux pump complex"/>
    <property type="evidence" value="ECO:0007669"/>
    <property type="project" value="TreeGrafter"/>
</dbReference>
<dbReference type="Proteomes" id="UP000823631">
    <property type="component" value="Unassembled WGS sequence"/>
</dbReference>
<comment type="similarity">
    <text evidence="2">Belongs to the outer membrane factor (OMF) (TC 1.B.17) family.</text>
</comment>
<evidence type="ECO:0000256" key="4">
    <source>
        <dbReference type="ARBA" id="ARBA00022452"/>
    </source>
</evidence>
<dbReference type="EMBL" id="JADINH010000091">
    <property type="protein sequence ID" value="MBO8415581.1"/>
    <property type="molecule type" value="Genomic_DNA"/>
</dbReference>
<feature type="signal peptide" evidence="8">
    <location>
        <begin position="1"/>
        <end position="24"/>
    </location>
</feature>